<accession>I3E222</accession>
<dbReference type="PATRIC" id="fig|997296.3.peg.1970"/>
<dbReference type="Proteomes" id="UP000010523">
    <property type="component" value="Unassembled WGS sequence"/>
</dbReference>
<keyword evidence="2" id="KW-1185">Reference proteome</keyword>
<evidence type="ECO:0000313" key="2">
    <source>
        <dbReference type="Proteomes" id="UP000010523"/>
    </source>
</evidence>
<dbReference type="eggNOG" id="ENOG5030GZ7">
    <property type="taxonomic scope" value="Bacteria"/>
</dbReference>
<reference evidence="1 2" key="1">
    <citation type="journal article" date="2012" name="Appl. Environ. Microbiol.">
        <title>Genome Sequence of Thermotolerant Bacillus methanolicus: Features and Regulation Related to Methylotrophy and Production of L-Lysine and L-Glutamate from Methanol.</title>
        <authorList>
            <person name="Heggeset T.M."/>
            <person name="Krog A."/>
            <person name="Balzer S."/>
            <person name="Wentzel A."/>
            <person name="Ellingsen T.E."/>
            <person name="Brautaset T."/>
        </authorList>
    </citation>
    <scope>NUCLEOTIDE SEQUENCE [LARGE SCALE GENOMIC DNA]</scope>
    <source>
        <strain evidence="1 2">PB1</strain>
    </source>
</reference>
<proteinExistence type="predicted"/>
<dbReference type="OrthoDB" id="2914935at2"/>
<comment type="caution">
    <text evidence="1">The sequence shown here is derived from an EMBL/GenBank/DDBJ whole genome shotgun (WGS) entry which is preliminary data.</text>
</comment>
<gene>
    <name evidence="1" type="ORF">PB1_09287</name>
</gene>
<evidence type="ECO:0000313" key="1">
    <source>
        <dbReference type="EMBL" id="EIJ80543.1"/>
    </source>
</evidence>
<dbReference type="RefSeq" id="WP_003352009.1">
    <property type="nucleotide sequence ID" value="NZ_AFEU01000002.1"/>
</dbReference>
<organism evidence="1 2">
    <name type="scientific">Bacillus methanolicus PB1</name>
    <dbReference type="NCBI Taxonomy" id="997296"/>
    <lineage>
        <taxon>Bacteria</taxon>
        <taxon>Bacillati</taxon>
        <taxon>Bacillota</taxon>
        <taxon>Bacilli</taxon>
        <taxon>Bacillales</taxon>
        <taxon>Bacillaceae</taxon>
        <taxon>Bacillus</taxon>
    </lineage>
</organism>
<dbReference type="EMBL" id="AFEU01000002">
    <property type="protein sequence ID" value="EIJ80543.1"/>
    <property type="molecule type" value="Genomic_DNA"/>
</dbReference>
<protein>
    <submittedName>
        <fullName evidence="1">Uncharacterized protein</fullName>
    </submittedName>
</protein>
<dbReference type="AlphaFoldDB" id="I3E222"/>
<sequence length="59" mass="6452">MSSVGGVGNGPVSQFVMLNKQRAEQAITSKIREAVENPEKTLEQIQQPSPLAQFLDIKI</sequence>
<name>I3E222_BACMT</name>